<dbReference type="PATRIC" id="fig|1341157.4.peg.1854"/>
<comment type="caution">
    <text evidence="3">The sequence shown here is derived from an EMBL/GenBank/DDBJ whole genome shotgun (WGS) entry which is preliminary data.</text>
</comment>
<protein>
    <recommendedName>
        <fullName evidence="2">Zinc-ribbon domain-containing protein</fullName>
    </recommendedName>
</protein>
<evidence type="ECO:0000256" key="1">
    <source>
        <dbReference type="SAM" id="MobiDB-lite"/>
    </source>
</evidence>
<keyword evidence="4" id="KW-1185">Reference proteome</keyword>
<reference evidence="3 4" key="1">
    <citation type="journal article" date="2014" name="PLoS ONE">
        <title>Rumen cellulosomics: divergent fiber-degrading strategies revealed by comparative genome-wide analysis of six ruminococcal strains.</title>
        <authorList>
            <person name="Dassa B."/>
            <person name="Borovok I."/>
            <person name="Ruimy-Israeli V."/>
            <person name="Lamed R."/>
            <person name="Flint H.J."/>
            <person name="Duncan S.H."/>
            <person name="Henrissat B."/>
            <person name="Coutinho P."/>
            <person name="Morrison M."/>
            <person name="Mosoni P."/>
            <person name="Yeoman C.J."/>
            <person name="White B.A."/>
            <person name="Bayer E.A."/>
        </authorList>
    </citation>
    <scope>NUCLEOTIDE SEQUENCE [LARGE SCALE GENOMIC DNA]</scope>
    <source>
        <strain evidence="3 4">007c</strain>
    </source>
</reference>
<feature type="region of interest" description="Disordered" evidence="1">
    <location>
        <begin position="132"/>
        <end position="152"/>
    </location>
</feature>
<evidence type="ECO:0000313" key="4">
    <source>
        <dbReference type="Proteomes" id="UP000019365"/>
    </source>
</evidence>
<dbReference type="OrthoDB" id="1822260at2"/>
<dbReference type="AlphaFoldDB" id="W7UXR2"/>
<sequence length="152" mass="16842">MGFVDSVKDIAGKFGESVERGAKSVSNSSKKFAEKTRLKREISHIESDIDTDYIELGKAMYEKVCDDTDSEFAVTIADIKEKNGKLEELRALLMNLEDRITCSSCGANIRKEQAYCDKCGAKVIIIAPEPAEGEEEKEEVTAEVVYSSDETE</sequence>
<dbReference type="EMBL" id="ATAX01000025">
    <property type="protein sequence ID" value="EWM53450.1"/>
    <property type="molecule type" value="Genomic_DNA"/>
</dbReference>
<gene>
    <name evidence="3" type="ORF">RF007C_07145</name>
</gene>
<dbReference type="Pfam" id="PF13240">
    <property type="entry name" value="Zn_Ribbon_1"/>
    <property type="match status" value="1"/>
</dbReference>
<accession>W7UXR2</accession>
<evidence type="ECO:0000313" key="3">
    <source>
        <dbReference type="EMBL" id="EWM53450.1"/>
    </source>
</evidence>
<dbReference type="eggNOG" id="ENOG50333ER">
    <property type="taxonomic scope" value="Bacteria"/>
</dbReference>
<name>W7UXR2_RUMFL</name>
<proteinExistence type="predicted"/>
<feature type="domain" description="Zinc-ribbon" evidence="2">
    <location>
        <begin position="102"/>
        <end position="123"/>
    </location>
</feature>
<dbReference type="RefSeq" id="WP_019678801.1">
    <property type="nucleotide sequence ID" value="NZ_ATAX01000025.1"/>
</dbReference>
<dbReference type="InterPro" id="IPR026870">
    <property type="entry name" value="Zinc_ribbon_dom"/>
</dbReference>
<dbReference type="Proteomes" id="UP000019365">
    <property type="component" value="Unassembled WGS sequence"/>
</dbReference>
<evidence type="ECO:0000259" key="2">
    <source>
        <dbReference type="Pfam" id="PF13240"/>
    </source>
</evidence>
<organism evidence="3 4">
    <name type="scientific">Ruminococcus flavefaciens 007c</name>
    <dbReference type="NCBI Taxonomy" id="1341157"/>
    <lineage>
        <taxon>Bacteria</taxon>
        <taxon>Bacillati</taxon>
        <taxon>Bacillota</taxon>
        <taxon>Clostridia</taxon>
        <taxon>Eubacteriales</taxon>
        <taxon>Oscillospiraceae</taxon>
        <taxon>Ruminococcus</taxon>
    </lineage>
</organism>